<gene>
    <name evidence="2" type="ORF">FNV43_RR10473</name>
</gene>
<dbReference type="Gene3D" id="1.10.510.10">
    <property type="entry name" value="Transferase(Phosphotransferase) domain 1"/>
    <property type="match status" value="1"/>
</dbReference>
<dbReference type="InterPro" id="IPR001245">
    <property type="entry name" value="Ser-Thr/Tyr_kinase_cat_dom"/>
</dbReference>
<dbReference type="PANTHER" id="PTHR48055:SF55">
    <property type="entry name" value="PROTEIN KINASE DOMAIN-CONTAINING PROTEIN"/>
    <property type="match status" value="1"/>
</dbReference>
<name>A0A8K0HBY1_9ROSA</name>
<dbReference type="OrthoDB" id="1103805at2759"/>
<proteinExistence type="predicted"/>
<dbReference type="Pfam" id="PF07714">
    <property type="entry name" value="PK_Tyr_Ser-Thr"/>
    <property type="match status" value="1"/>
</dbReference>
<dbReference type="GO" id="GO:0005524">
    <property type="term" value="F:ATP binding"/>
    <property type="evidence" value="ECO:0007669"/>
    <property type="project" value="InterPro"/>
</dbReference>
<comment type="caution">
    <text evidence="2">The sequence shown here is derived from an EMBL/GenBank/DDBJ whole genome shotgun (WGS) entry which is preliminary data.</text>
</comment>
<dbReference type="Proteomes" id="UP000796880">
    <property type="component" value="Unassembled WGS sequence"/>
</dbReference>
<dbReference type="GO" id="GO:0016020">
    <property type="term" value="C:membrane"/>
    <property type="evidence" value="ECO:0007669"/>
    <property type="project" value="TreeGrafter"/>
</dbReference>
<evidence type="ECO:0000313" key="2">
    <source>
        <dbReference type="EMBL" id="KAF3449742.1"/>
    </source>
</evidence>
<dbReference type="EMBL" id="VOIH02000004">
    <property type="protein sequence ID" value="KAF3449742.1"/>
    <property type="molecule type" value="Genomic_DNA"/>
</dbReference>
<evidence type="ECO:0000259" key="1">
    <source>
        <dbReference type="PROSITE" id="PS50011"/>
    </source>
</evidence>
<reference evidence="2" key="1">
    <citation type="submission" date="2020-03" db="EMBL/GenBank/DDBJ databases">
        <title>A high-quality chromosome-level genome assembly of a woody plant with both climbing and erect habits, Rhamnella rubrinervis.</title>
        <authorList>
            <person name="Lu Z."/>
            <person name="Yang Y."/>
            <person name="Zhu X."/>
            <person name="Sun Y."/>
        </authorList>
    </citation>
    <scope>NUCLEOTIDE SEQUENCE</scope>
    <source>
        <strain evidence="2">BYM</strain>
        <tissue evidence="2">Leaf</tissue>
    </source>
</reference>
<dbReference type="SUPFAM" id="SSF56112">
    <property type="entry name" value="Protein kinase-like (PK-like)"/>
    <property type="match status" value="1"/>
</dbReference>
<keyword evidence="3" id="KW-1185">Reference proteome</keyword>
<feature type="domain" description="Protein kinase" evidence="1">
    <location>
        <begin position="1"/>
        <end position="203"/>
    </location>
</feature>
<dbReference type="AlphaFoldDB" id="A0A8K0HBY1"/>
<dbReference type="InterPro" id="IPR051564">
    <property type="entry name" value="LRR_receptor-like_kinase"/>
</dbReference>
<sequence length="203" mass="23339">MHPRDNEPSRTTRLTLIQRLIIAIEVASALDYLHHNCKTPTVHCHRKRSNVLLDQDMVAHVGDFGLAKFLFEEIDIPHKNQTMSVGLRSSIGYIPPEMFSREEPTDDAFKDRLSIHQFTAMALPNHVIDIVDPSILFFGENDDGVRNENDIEEIAMINVKHIKDNAKGRTKQCLVSVNVAYRKMNAIRESYLKYKNNEKTNRL</sequence>
<evidence type="ECO:0000313" key="3">
    <source>
        <dbReference type="Proteomes" id="UP000796880"/>
    </source>
</evidence>
<protein>
    <recommendedName>
        <fullName evidence="1">Protein kinase domain-containing protein</fullName>
    </recommendedName>
</protein>
<dbReference type="InterPro" id="IPR011009">
    <property type="entry name" value="Kinase-like_dom_sf"/>
</dbReference>
<dbReference type="InterPro" id="IPR000719">
    <property type="entry name" value="Prot_kinase_dom"/>
</dbReference>
<dbReference type="PANTHER" id="PTHR48055">
    <property type="entry name" value="LEUCINE-RICH REPEAT RECEPTOR PROTEIN KINASE EMS1"/>
    <property type="match status" value="1"/>
</dbReference>
<dbReference type="GO" id="GO:0004672">
    <property type="term" value="F:protein kinase activity"/>
    <property type="evidence" value="ECO:0007669"/>
    <property type="project" value="InterPro"/>
</dbReference>
<accession>A0A8K0HBY1</accession>
<dbReference type="PROSITE" id="PS50011">
    <property type="entry name" value="PROTEIN_KINASE_DOM"/>
    <property type="match status" value="1"/>
</dbReference>
<organism evidence="2 3">
    <name type="scientific">Rhamnella rubrinervis</name>
    <dbReference type="NCBI Taxonomy" id="2594499"/>
    <lineage>
        <taxon>Eukaryota</taxon>
        <taxon>Viridiplantae</taxon>
        <taxon>Streptophyta</taxon>
        <taxon>Embryophyta</taxon>
        <taxon>Tracheophyta</taxon>
        <taxon>Spermatophyta</taxon>
        <taxon>Magnoliopsida</taxon>
        <taxon>eudicotyledons</taxon>
        <taxon>Gunneridae</taxon>
        <taxon>Pentapetalae</taxon>
        <taxon>rosids</taxon>
        <taxon>fabids</taxon>
        <taxon>Rosales</taxon>
        <taxon>Rhamnaceae</taxon>
        <taxon>rhamnoid group</taxon>
        <taxon>Rhamneae</taxon>
        <taxon>Rhamnella</taxon>
    </lineage>
</organism>